<name>A0A2A6D317_PRIPA</name>
<feature type="region of interest" description="Disordered" evidence="1">
    <location>
        <begin position="29"/>
        <end position="63"/>
    </location>
</feature>
<proteinExistence type="predicted"/>
<evidence type="ECO:0000313" key="3">
    <source>
        <dbReference type="Proteomes" id="UP000005239"/>
    </source>
</evidence>
<sequence length="63" mass="7490">MERRIYPLKELELYEVPLEIDELQEKEVPSTDNLIAPDDMNTEERTRRVGGDSAIRMKRKNEE</sequence>
<evidence type="ECO:0000313" key="2">
    <source>
        <dbReference type="EnsemblMetazoa" id="PPA45429.1"/>
    </source>
</evidence>
<dbReference type="EnsemblMetazoa" id="PPA45429.1">
    <property type="protein sequence ID" value="PPA45429.1"/>
    <property type="gene ID" value="WBGene00283798"/>
</dbReference>
<organism evidence="2 3">
    <name type="scientific">Pristionchus pacificus</name>
    <name type="common">Parasitic nematode worm</name>
    <dbReference type="NCBI Taxonomy" id="54126"/>
    <lineage>
        <taxon>Eukaryota</taxon>
        <taxon>Metazoa</taxon>
        <taxon>Ecdysozoa</taxon>
        <taxon>Nematoda</taxon>
        <taxon>Chromadorea</taxon>
        <taxon>Rhabditida</taxon>
        <taxon>Rhabditina</taxon>
        <taxon>Diplogasteromorpha</taxon>
        <taxon>Diplogasteroidea</taxon>
        <taxon>Neodiplogasteridae</taxon>
        <taxon>Pristionchus</taxon>
    </lineage>
</organism>
<reference evidence="2" key="2">
    <citation type="submission" date="2022-06" db="UniProtKB">
        <authorList>
            <consortium name="EnsemblMetazoa"/>
        </authorList>
    </citation>
    <scope>IDENTIFICATION</scope>
    <source>
        <strain evidence="2">PS312</strain>
    </source>
</reference>
<dbReference type="Proteomes" id="UP000005239">
    <property type="component" value="Unassembled WGS sequence"/>
</dbReference>
<dbReference type="AlphaFoldDB" id="A0A2A6D317"/>
<reference evidence="3" key="1">
    <citation type="journal article" date="2008" name="Nat. Genet.">
        <title>The Pristionchus pacificus genome provides a unique perspective on nematode lifestyle and parasitism.</title>
        <authorList>
            <person name="Dieterich C."/>
            <person name="Clifton S.W."/>
            <person name="Schuster L.N."/>
            <person name="Chinwalla A."/>
            <person name="Delehaunty K."/>
            <person name="Dinkelacker I."/>
            <person name="Fulton L."/>
            <person name="Fulton R."/>
            <person name="Godfrey J."/>
            <person name="Minx P."/>
            <person name="Mitreva M."/>
            <person name="Roeseler W."/>
            <person name="Tian H."/>
            <person name="Witte H."/>
            <person name="Yang S.P."/>
            <person name="Wilson R.K."/>
            <person name="Sommer R.J."/>
        </authorList>
    </citation>
    <scope>NUCLEOTIDE SEQUENCE [LARGE SCALE GENOMIC DNA]</scope>
    <source>
        <strain evidence="3">PS312</strain>
    </source>
</reference>
<accession>A0A2A6D317</accession>
<evidence type="ECO:0000256" key="1">
    <source>
        <dbReference type="SAM" id="MobiDB-lite"/>
    </source>
</evidence>
<keyword evidence="3" id="KW-1185">Reference proteome</keyword>
<protein>
    <submittedName>
        <fullName evidence="2">Uncharacterized protein</fullName>
    </submittedName>
</protein>
<accession>A0A8R1Z5P1</accession>
<gene>
    <name evidence="2" type="primary">WBGene00283798</name>
</gene>